<sequence>MKKILTTGWSFMRVFRIVTGIAALTYSIVKHDSLASIAGSFLLFTGVFNVAACGEGGCTLPKQNKQK</sequence>
<name>A0ABS3Z538_9BACT</name>
<comment type="caution">
    <text evidence="2">The sequence shown here is derived from an EMBL/GenBank/DDBJ whole genome shotgun (WGS) entry which is preliminary data.</text>
</comment>
<feature type="transmembrane region" description="Helical" evidence="1">
    <location>
        <begin position="12"/>
        <end position="29"/>
    </location>
</feature>
<keyword evidence="1" id="KW-0812">Transmembrane</keyword>
<accession>A0ABS3Z538</accession>
<dbReference type="RefSeq" id="WP_209144667.1">
    <property type="nucleotide sequence ID" value="NZ_JAGHKO010000024.1"/>
</dbReference>
<organism evidence="2 3">
    <name type="scientific">Niastella soli</name>
    <dbReference type="NCBI Taxonomy" id="2821487"/>
    <lineage>
        <taxon>Bacteria</taxon>
        <taxon>Pseudomonadati</taxon>
        <taxon>Bacteroidota</taxon>
        <taxon>Chitinophagia</taxon>
        <taxon>Chitinophagales</taxon>
        <taxon>Chitinophagaceae</taxon>
        <taxon>Niastella</taxon>
    </lineage>
</organism>
<evidence type="ECO:0000313" key="2">
    <source>
        <dbReference type="EMBL" id="MBO9205261.1"/>
    </source>
</evidence>
<keyword evidence="1" id="KW-1133">Transmembrane helix</keyword>
<dbReference type="EMBL" id="JAGHKO010000024">
    <property type="protein sequence ID" value="MBO9205261.1"/>
    <property type="molecule type" value="Genomic_DNA"/>
</dbReference>
<evidence type="ECO:0000313" key="3">
    <source>
        <dbReference type="Proteomes" id="UP000677244"/>
    </source>
</evidence>
<evidence type="ECO:0000256" key="1">
    <source>
        <dbReference type="SAM" id="Phobius"/>
    </source>
</evidence>
<proteinExistence type="predicted"/>
<gene>
    <name evidence="2" type="ORF">J7I42_33545</name>
</gene>
<dbReference type="Proteomes" id="UP000677244">
    <property type="component" value="Unassembled WGS sequence"/>
</dbReference>
<evidence type="ECO:0008006" key="4">
    <source>
        <dbReference type="Google" id="ProtNLM"/>
    </source>
</evidence>
<keyword evidence="3" id="KW-1185">Reference proteome</keyword>
<protein>
    <recommendedName>
        <fullName evidence="4">DUF2892 domain-containing protein</fullName>
    </recommendedName>
</protein>
<reference evidence="2 3" key="1">
    <citation type="submission" date="2021-03" db="EMBL/GenBank/DDBJ databases">
        <title>Assistant Professor.</title>
        <authorList>
            <person name="Huq M.A."/>
        </authorList>
    </citation>
    <scope>NUCLEOTIDE SEQUENCE [LARGE SCALE GENOMIC DNA]</scope>
    <source>
        <strain evidence="2 3">MAH-29</strain>
    </source>
</reference>
<keyword evidence="1" id="KW-0472">Membrane</keyword>
<feature type="transmembrane region" description="Helical" evidence="1">
    <location>
        <begin position="35"/>
        <end position="58"/>
    </location>
</feature>